<dbReference type="AlphaFoldDB" id="A0A2H3DKD4"/>
<dbReference type="InParanoid" id="A0A2H3DKD4"/>
<protein>
    <submittedName>
        <fullName evidence="1">Uncharacterized protein</fullName>
    </submittedName>
</protein>
<proteinExistence type="predicted"/>
<name>A0A2H3DKD4_ARMGA</name>
<evidence type="ECO:0000313" key="1">
    <source>
        <dbReference type="EMBL" id="PBK91308.1"/>
    </source>
</evidence>
<accession>A0A2H3DKD4</accession>
<evidence type="ECO:0000313" key="2">
    <source>
        <dbReference type="Proteomes" id="UP000217790"/>
    </source>
</evidence>
<reference evidence="2" key="1">
    <citation type="journal article" date="2017" name="Nat. Ecol. Evol.">
        <title>Genome expansion and lineage-specific genetic innovations in the forest pathogenic fungi Armillaria.</title>
        <authorList>
            <person name="Sipos G."/>
            <person name="Prasanna A.N."/>
            <person name="Walter M.C."/>
            <person name="O'Connor E."/>
            <person name="Balint B."/>
            <person name="Krizsan K."/>
            <person name="Kiss B."/>
            <person name="Hess J."/>
            <person name="Varga T."/>
            <person name="Slot J."/>
            <person name="Riley R."/>
            <person name="Boka B."/>
            <person name="Rigling D."/>
            <person name="Barry K."/>
            <person name="Lee J."/>
            <person name="Mihaltcheva S."/>
            <person name="LaButti K."/>
            <person name="Lipzen A."/>
            <person name="Waldron R."/>
            <person name="Moloney N.M."/>
            <person name="Sperisen C."/>
            <person name="Kredics L."/>
            <person name="Vagvoelgyi C."/>
            <person name="Patrignani A."/>
            <person name="Fitzpatrick D."/>
            <person name="Nagy I."/>
            <person name="Doyle S."/>
            <person name="Anderson J.B."/>
            <person name="Grigoriev I.V."/>
            <person name="Gueldener U."/>
            <person name="Muensterkoetter M."/>
            <person name="Nagy L.G."/>
        </authorList>
    </citation>
    <scope>NUCLEOTIDE SEQUENCE [LARGE SCALE GENOMIC DNA]</scope>
    <source>
        <strain evidence="2">Ar21-2</strain>
    </source>
</reference>
<dbReference type="Proteomes" id="UP000217790">
    <property type="component" value="Unassembled WGS sequence"/>
</dbReference>
<dbReference type="EMBL" id="KZ293661">
    <property type="protein sequence ID" value="PBK91308.1"/>
    <property type="molecule type" value="Genomic_DNA"/>
</dbReference>
<keyword evidence="2" id="KW-1185">Reference proteome</keyword>
<organism evidence="1 2">
    <name type="scientific">Armillaria gallica</name>
    <name type="common">Bulbous honey fungus</name>
    <name type="synonym">Armillaria bulbosa</name>
    <dbReference type="NCBI Taxonomy" id="47427"/>
    <lineage>
        <taxon>Eukaryota</taxon>
        <taxon>Fungi</taxon>
        <taxon>Dikarya</taxon>
        <taxon>Basidiomycota</taxon>
        <taxon>Agaricomycotina</taxon>
        <taxon>Agaricomycetes</taxon>
        <taxon>Agaricomycetidae</taxon>
        <taxon>Agaricales</taxon>
        <taxon>Marasmiineae</taxon>
        <taxon>Physalacriaceae</taxon>
        <taxon>Armillaria</taxon>
    </lineage>
</organism>
<gene>
    <name evidence="1" type="ORF">ARMGADRAFT_1081507</name>
</gene>
<sequence>MHVTDLTAIIPLNASQPLTSLHTLPTPPSMQLSLSIQPSFSTQLALPADAPSSSYPVPPDTGALCYISQLLLIFTEQCTMEIAKQISLQEAEQQKAALKHRLELSVTGYIFYEDGCNPIITRMQNVPTQFVLQANVRLDFGLSEDGLFHLYDKLIGAWIKIKEDHIMTVSPGAHLFFKTLDCEIPFYFDDYLDQANYDNDSHL</sequence>